<organism>
    <name type="scientific">Pediculus humanus subsp. corporis</name>
    <name type="common">Body louse</name>
    <dbReference type="NCBI Taxonomy" id="121224"/>
    <lineage>
        <taxon>Eukaryota</taxon>
        <taxon>Metazoa</taxon>
        <taxon>Ecdysozoa</taxon>
        <taxon>Arthropoda</taxon>
        <taxon>Hexapoda</taxon>
        <taxon>Insecta</taxon>
        <taxon>Pterygota</taxon>
        <taxon>Neoptera</taxon>
        <taxon>Paraneoptera</taxon>
        <taxon>Psocodea</taxon>
        <taxon>Troctomorpha</taxon>
        <taxon>Phthiraptera</taxon>
        <taxon>Anoplura</taxon>
        <taxon>Pediculidae</taxon>
        <taxon>Pediculus</taxon>
    </lineage>
</organism>
<dbReference type="InParanoid" id="E0VH21"/>
<dbReference type="EMBL" id="DS235157">
    <property type="protein sequence ID" value="EEB12677.1"/>
    <property type="molecule type" value="Genomic_DNA"/>
</dbReference>
<accession>E0VH21</accession>
<dbReference type="EMBL" id="AAZO01002289">
    <property type="status" value="NOT_ANNOTATED_CDS"/>
    <property type="molecule type" value="Genomic_DNA"/>
</dbReference>
<keyword evidence="1" id="KW-0175">Coiled coil</keyword>
<dbReference type="RefSeq" id="XP_002425415.1">
    <property type="nucleotide sequence ID" value="XM_002425370.1"/>
</dbReference>
<dbReference type="VEuPathDB" id="VectorBase:PHUM197610"/>
<reference evidence="3" key="3">
    <citation type="submission" date="2020-05" db="UniProtKB">
        <authorList>
            <consortium name="EnsemblMetazoa"/>
        </authorList>
    </citation>
    <scope>IDENTIFICATION</scope>
    <source>
        <strain evidence="3">USDA</strain>
    </source>
</reference>
<reference evidence="2" key="1">
    <citation type="submission" date="2007-04" db="EMBL/GenBank/DDBJ databases">
        <title>Annotation of Pediculus humanus corporis strain USDA.</title>
        <authorList>
            <person name="Kirkness E."/>
            <person name="Hannick L."/>
            <person name="Hass B."/>
            <person name="Bruggner R."/>
            <person name="Lawson D."/>
            <person name="Bidwell S."/>
            <person name="Joardar V."/>
            <person name="Caler E."/>
            <person name="Walenz B."/>
            <person name="Inman J."/>
            <person name="Schobel S."/>
            <person name="Galinsky K."/>
            <person name="Amedeo P."/>
            <person name="Strausberg R."/>
        </authorList>
    </citation>
    <scope>NUCLEOTIDE SEQUENCE</scope>
    <source>
        <strain evidence="2">USDA</strain>
    </source>
</reference>
<name>E0VH21_PEDHC</name>
<dbReference type="KEGG" id="phu:Phum_PHUM197610"/>
<dbReference type="CTD" id="8240337"/>
<protein>
    <submittedName>
        <fullName evidence="2 3">Uncharacterized protein</fullName>
    </submittedName>
</protein>
<feature type="coiled-coil region" evidence="1">
    <location>
        <begin position="86"/>
        <end position="117"/>
    </location>
</feature>
<evidence type="ECO:0000256" key="1">
    <source>
        <dbReference type="SAM" id="Coils"/>
    </source>
</evidence>
<evidence type="ECO:0000313" key="4">
    <source>
        <dbReference type="Proteomes" id="UP000009046"/>
    </source>
</evidence>
<keyword evidence="4" id="KW-1185">Reference proteome</keyword>
<proteinExistence type="predicted"/>
<evidence type="ECO:0000313" key="3">
    <source>
        <dbReference type="EnsemblMetazoa" id="PHUM197610-PA"/>
    </source>
</evidence>
<reference evidence="2" key="2">
    <citation type="submission" date="2007-04" db="EMBL/GenBank/DDBJ databases">
        <title>The genome of the human body louse.</title>
        <authorList>
            <consortium name="The Human Body Louse Genome Consortium"/>
            <person name="Kirkness E."/>
            <person name="Walenz B."/>
            <person name="Hass B."/>
            <person name="Bruggner R."/>
            <person name="Strausberg R."/>
        </authorList>
    </citation>
    <scope>NUCLEOTIDE SEQUENCE</scope>
    <source>
        <strain evidence="2">USDA</strain>
    </source>
</reference>
<dbReference type="HOGENOM" id="CLU_2064247_0_0_1"/>
<evidence type="ECO:0000313" key="2">
    <source>
        <dbReference type="EMBL" id="EEB12677.1"/>
    </source>
</evidence>
<gene>
    <name evidence="3" type="primary">8240337</name>
    <name evidence="2" type="ORF">Phum_PHUM197610</name>
</gene>
<dbReference type="GeneID" id="8240337"/>
<dbReference type="Proteomes" id="UP000009046">
    <property type="component" value="Unassembled WGS sequence"/>
</dbReference>
<dbReference type="AlphaFoldDB" id="E0VH21"/>
<sequence length="119" mass="13989">MEKEIEEISKDILKEIVQNLLDFHNDNDCGNFIFSKNKNEEEKNIIGNESFRMVTSTPKKTTSELVCDSIFFEKESRFNISNSSILNKSEEKNEYLNKTIDEAIEKYENENDNYKEAFV</sequence>
<dbReference type="EnsemblMetazoa" id="PHUM197610-RA">
    <property type="protein sequence ID" value="PHUM197610-PA"/>
    <property type="gene ID" value="PHUM197610"/>
</dbReference>